<dbReference type="PANTHER" id="PTHR10204:SF34">
    <property type="entry name" value="NAD(P)H DEHYDROGENASE [QUINONE] 1 ISOFORM 1"/>
    <property type="match status" value="1"/>
</dbReference>
<keyword evidence="2 4" id="KW-0560">Oxidoreductase</keyword>
<keyword evidence="5" id="KW-1185">Reference proteome</keyword>
<dbReference type="NCBIfam" id="NF007280">
    <property type="entry name" value="PRK09739.1"/>
    <property type="match status" value="1"/>
</dbReference>
<evidence type="ECO:0000256" key="2">
    <source>
        <dbReference type="ARBA" id="ARBA00023002"/>
    </source>
</evidence>
<dbReference type="GO" id="GO:0016491">
    <property type="term" value="F:oxidoreductase activity"/>
    <property type="evidence" value="ECO:0007669"/>
    <property type="project" value="UniProtKB-KW"/>
</dbReference>
<dbReference type="InterPro" id="IPR029039">
    <property type="entry name" value="Flavoprotein-like_sf"/>
</dbReference>
<organism evidence="4 5">
    <name type="scientific">Paenibacillus shunpengii</name>
    <dbReference type="NCBI Taxonomy" id="2054424"/>
    <lineage>
        <taxon>Bacteria</taxon>
        <taxon>Bacillati</taxon>
        <taxon>Bacillota</taxon>
        <taxon>Bacilli</taxon>
        <taxon>Bacillales</taxon>
        <taxon>Paenibacillaceae</taxon>
        <taxon>Paenibacillus</taxon>
    </lineage>
</organism>
<evidence type="ECO:0000259" key="3">
    <source>
        <dbReference type="Pfam" id="PF02525"/>
    </source>
</evidence>
<protein>
    <submittedName>
        <fullName evidence="4">NAD(P)H oxidoreductase</fullName>
        <ecNumber evidence="4">1.6.99.-</ecNumber>
    </submittedName>
</protein>
<dbReference type="Proteomes" id="UP001597540">
    <property type="component" value="Unassembled WGS sequence"/>
</dbReference>
<sequence length="193" mass="22265">MRILSVVCHPRTSSLTFAVAERFVQGLKDAGHESEVLDLHRHGFDPVLGEADEPVWSDSRKIYSPEVEAEMERMRKHDALAYIFPIWWYSMPAMLKGYIDRVWNNGFAYGANQLHHRQVLWLGLAGAPPEHFEKRQYDKMLSQHLNVGIASYSGIPDSRVEILYDTLNENSEYRQGLLQQAYRLGLEYCLKPA</sequence>
<dbReference type="Gene3D" id="3.40.50.360">
    <property type="match status" value="1"/>
</dbReference>
<feature type="domain" description="Flavodoxin-like fold" evidence="3">
    <location>
        <begin position="1"/>
        <end position="174"/>
    </location>
</feature>
<dbReference type="Pfam" id="PF02525">
    <property type="entry name" value="Flavodoxin_2"/>
    <property type="match status" value="1"/>
</dbReference>
<gene>
    <name evidence="4" type="ORF">ACFSVM_19510</name>
</gene>
<dbReference type="EMBL" id="JBHUMJ010000007">
    <property type="protein sequence ID" value="MFD2702643.1"/>
    <property type="molecule type" value="Genomic_DNA"/>
</dbReference>
<reference evidence="5" key="1">
    <citation type="journal article" date="2019" name="Int. J. Syst. Evol. Microbiol.">
        <title>The Global Catalogue of Microorganisms (GCM) 10K type strain sequencing project: providing services to taxonomists for standard genome sequencing and annotation.</title>
        <authorList>
            <consortium name="The Broad Institute Genomics Platform"/>
            <consortium name="The Broad Institute Genome Sequencing Center for Infectious Disease"/>
            <person name="Wu L."/>
            <person name="Ma J."/>
        </authorList>
    </citation>
    <scope>NUCLEOTIDE SEQUENCE [LARGE SCALE GENOMIC DNA]</scope>
    <source>
        <strain evidence="5">KCTC 33849</strain>
    </source>
</reference>
<evidence type="ECO:0000256" key="1">
    <source>
        <dbReference type="ARBA" id="ARBA00006252"/>
    </source>
</evidence>
<dbReference type="InterPro" id="IPR051545">
    <property type="entry name" value="NAD(P)H_dehydrogenase_qn"/>
</dbReference>
<dbReference type="EC" id="1.6.99.-" evidence="4"/>
<name>A0ABW5STH9_9BACL</name>
<dbReference type="SUPFAM" id="SSF52218">
    <property type="entry name" value="Flavoproteins"/>
    <property type="match status" value="1"/>
</dbReference>
<evidence type="ECO:0000313" key="5">
    <source>
        <dbReference type="Proteomes" id="UP001597540"/>
    </source>
</evidence>
<dbReference type="InterPro" id="IPR003680">
    <property type="entry name" value="Flavodoxin_fold"/>
</dbReference>
<comment type="caution">
    <text evidence="4">The sequence shown here is derived from an EMBL/GenBank/DDBJ whole genome shotgun (WGS) entry which is preliminary data.</text>
</comment>
<evidence type="ECO:0000313" key="4">
    <source>
        <dbReference type="EMBL" id="MFD2702643.1"/>
    </source>
</evidence>
<proteinExistence type="inferred from homology"/>
<accession>A0ABW5STH9</accession>
<comment type="similarity">
    <text evidence="1">Belongs to the NAD(P)H dehydrogenase (quinone) family.</text>
</comment>
<dbReference type="PANTHER" id="PTHR10204">
    <property type="entry name" value="NAD P H OXIDOREDUCTASE-RELATED"/>
    <property type="match status" value="1"/>
</dbReference>
<dbReference type="RefSeq" id="WP_379263994.1">
    <property type="nucleotide sequence ID" value="NZ_JBHUMJ010000007.1"/>
</dbReference>